<dbReference type="AlphaFoldDB" id="A0A916K1R1"/>
<organism evidence="1 2">
    <name type="scientific">Leucobacter soli</name>
    <dbReference type="NCBI Taxonomy" id="2812850"/>
    <lineage>
        <taxon>Bacteria</taxon>
        <taxon>Bacillati</taxon>
        <taxon>Actinomycetota</taxon>
        <taxon>Actinomycetes</taxon>
        <taxon>Micrococcales</taxon>
        <taxon>Microbacteriaceae</taxon>
        <taxon>Leucobacter</taxon>
    </lineage>
</organism>
<protein>
    <submittedName>
        <fullName evidence="1">Uncharacterized protein</fullName>
    </submittedName>
</protein>
<evidence type="ECO:0000313" key="2">
    <source>
        <dbReference type="Proteomes" id="UP000693892"/>
    </source>
</evidence>
<reference evidence="1" key="1">
    <citation type="submission" date="2021-06" db="EMBL/GenBank/DDBJ databases">
        <authorList>
            <person name="Criscuolo A."/>
        </authorList>
    </citation>
    <scope>NUCLEOTIDE SEQUENCE</scope>
    <source>
        <strain evidence="1">CIP111803</strain>
    </source>
</reference>
<keyword evidence="2" id="KW-1185">Reference proteome</keyword>
<sequence>MSRHHRAQQWSTHSPKLREKLTAMMRRSGGQLPCVECGNPVVLGLHKWQVGHRRDAGKGGKATLANVGPVHCKSFDQSGRTVWPRNCNQIAGGKAGARVTNGRRRAAQDIRAW</sequence>
<proteinExistence type="predicted"/>
<comment type="caution">
    <text evidence="1">The sequence shown here is derived from an EMBL/GenBank/DDBJ whole genome shotgun (WGS) entry which is preliminary data.</text>
</comment>
<dbReference type="RefSeq" id="WP_218116128.1">
    <property type="nucleotide sequence ID" value="NZ_CAJVAP010000030.1"/>
</dbReference>
<dbReference type="Proteomes" id="UP000693892">
    <property type="component" value="Unassembled WGS sequence"/>
</dbReference>
<gene>
    <name evidence="1" type="ORF">LEUCIP111803_02197</name>
</gene>
<dbReference type="EMBL" id="CAJVAP010000030">
    <property type="protein sequence ID" value="CAG7618365.1"/>
    <property type="molecule type" value="Genomic_DNA"/>
</dbReference>
<evidence type="ECO:0000313" key="1">
    <source>
        <dbReference type="EMBL" id="CAG7618365.1"/>
    </source>
</evidence>
<name>A0A916K1R1_9MICO</name>
<accession>A0A916K1R1</accession>